<sequence>MPCIWSTQHGIKFTRQQSRIHLNMLVFMNESEQDSAALQPLMMYPHSRNNVCELIHQFAVITDPSLAMNPDDFINIDEEVQTGEKMTLTNIASSVQLSNEDNDEDDEHVLSQVSSKVSLQALAQAHAFVMQQGDSTASSKALQQVIAIENSVQEPAKKN</sequence>
<name>A0AAV4B3Z4_9GAST</name>
<gene>
    <name evidence="1" type="ORF">PoB_004030500</name>
</gene>
<organism evidence="1 2">
    <name type="scientific">Plakobranchus ocellatus</name>
    <dbReference type="NCBI Taxonomy" id="259542"/>
    <lineage>
        <taxon>Eukaryota</taxon>
        <taxon>Metazoa</taxon>
        <taxon>Spiralia</taxon>
        <taxon>Lophotrochozoa</taxon>
        <taxon>Mollusca</taxon>
        <taxon>Gastropoda</taxon>
        <taxon>Heterobranchia</taxon>
        <taxon>Euthyneura</taxon>
        <taxon>Panpulmonata</taxon>
        <taxon>Sacoglossa</taxon>
        <taxon>Placobranchoidea</taxon>
        <taxon>Plakobranchidae</taxon>
        <taxon>Plakobranchus</taxon>
    </lineage>
</organism>
<dbReference type="Proteomes" id="UP000735302">
    <property type="component" value="Unassembled WGS sequence"/>
</dbReference>
<dbReference type="AlphaFoldDB" id="A0AAV4B3Z4"/>
<proteinExistence type="predicted"/>
<evidence type="ECO:0000313" key="1">
    <source>
        <dbReference type="EMBL" id="GFO13800.1"/>
    </source>
</evidence>
<comment type="caution">
    <text evidence="1">The sequence shown here is derived from an EMBL/GenBank/DDBJ whole genome shotgun (WGS) entry which is preliminary data.</text>
</comment>
<accession>A0AAV4B3Z4</accession>
<protein>
    <submittedName>
        <fullName evidence="1">Uncharacterized protein</fullName>
    </submittedName>
</protein>
<reference evidence="1 2" key="1">
    <citation type="journal article" date="2021" name="Elife">
        <title>Chloroplast acquisition without the gene transfer in kleptoplastic sea slugs, Plakobranchus ocellatus.</title>
        <authorList>
            <person name="Maeda T."/>
            <person name="Takahashi S."/>
            <person name="Yoshida T."/>
            <person name="Shimamura S."/>
            <person name="Takaki Y."/>
            <person name="Nagai Y."/>
            <person name="Toyoda A."/>
            <person name="Suzuki Y."/>
            <person name="Arimoto A."/>
            <person name="Ishii H."/>
            <person name="Satoh N."/>
            <person name="Nishiyama T."/>
            <person name="Hasebe M."/>
            <person name="Maruyama T."/>
            <person name="Minagawa J."/>
            <person name="Obokata J."/>
            <person name="Shigenobu S."/>
        </authorList>
    </citation>
    <scope>NUCLEOTIDE SEQUENCE [LARGE SCALE GENOMIC DNA]</scope>
</reference>
<keyword evidence="2" id="KW-1185">Reference proteome</keyword>
<dbReference type="EMBL" id="BLXT01004508">
    <property type="protein sequence ID" value="GFO13800.1"/>
    <property type="molecule type" value="Genomic_DNA"/>
</dbReference>
<evidence type="ECO:0000313" key="2">
    <source>
        <dbReference type="Proteomes" id="UP000735302"/>
    </source>
</evidence>